<evidence type="ECO:0000256" key="5">
    <source>
        <dbReference type="SAM" id="MobiDB-lite"/>
    </source>
</evidence>
<evidence type="ECO:0000259" key="9">
    <source>
        <dbReference type="Pfam" id="PF03959"/>
    </source>
</evidence>
<evidence type="ECO:0000259" key="8">
    <source>
        <dbReference type="Pfam" id="PF00857"/>
    </source>
</evidence>
<dbReference type="SUPFAM" id="SSF56672">
    <property type="entry name" value="DNA/RNA polymerases"/>
    <property type="match status" value="1"/>
</dbReference>
<evidence type="ECO:0000313" key="11">
    <source>
        <dbReference type="Proteomes" id="UP001224775"/>
    </source>
</evidence>
<sequence>MQFGTAFERFLRELLLADPALGPIYLSKTDVSDGFYRIDIAPADVPKLGLLFPQEGSVKPDDQLVALPLVLPMGWTLSPPVVFTTATETVADITNAAINAGDPFVPHPLENLASLHDEPILGNPAVLNDVKKSHHFHLQSSTMALNPSREPQRKERVVGAQVKSTPLVETLYPTPLVETLAPPDPQLQLPPRDPCLPTSTTHAAYVDVFVDDFFKMAQGEATRRRVRSLLFHALDSTFRPNDFYDSNHRREPNSIKKLRKGDCSWTQLKLILGWIVDTATMTISLPPHRVERLAEILASIPTTQKRTSVKNWHKILGELRSMSLALPGSRHLFSQMQNALSTGTKTRIALKKGVHQALEDFRWMHANISDRPTRIAELVPLTPQALGYHDASGSKGAGGAWFPTPDLVPRGDVTPNTPSCGACQHLLQNCFPEARDDFMRDFGFAQEDVQRGVSSGRASSTHTHWKEWLQFCDQMGFDPLLKTVENKIPILQVFLHRVRHGPYFRIRRMLNAYSKEDPPPNRVKPVPVQVLRNIMFIAKNSDDPALVMEADMIAMAFFFLLRPGEYTATKSESTPFELKDVQLWLGCVRLNLETATDAEILASTFGALTFDKQKNSVRGEVIGHARSGDQDLCPVRCIARRVVHLRRNHAAPNTPLATAFQANGTTFRLKPAHITTTLKQAVTFLGSSALGFLPADVSARSLRAAGANALLCGGVDTDVIRLLGRWRSDEMLNPHPIAAIDQTATGGTSVVTATVSTEEKVDHMLYQPRLDRLIGPPTHTPPGITPETSWTSTKMPVRSDPDTGPPSNRSNTADEDWDPHAYGAMDNLFVEGTWNSEFADEVKPSESDIILKNRVNFSAFKGTILKDIIESNGITRLFVMGFLSNVCVEETTIEAKESFPDLKIYVCSDGCAAKSSNDEEYDETEALNSRPADDSASVIKAVRDVVSFCNSHGPFDGIYGFSSGAVVASLVANLSRDPELKELLKEDPIHIRTVQDVANLLNVDGIRNVATKRRNSQVFGQRNSVQNGPRRASLWANYARQPLTLEQPLFKFAILACAAPDASTIREKADTNNPIQIEAGTIPISSFHIIGIEDDFKSRSEKNASLFASRKVMYMPGGHGVPRDVSLDKGLCAALRSFARTLGRPPRRERAPKYVQMNEVSGVQLLKESQVALVKLRHELLPEGKFRGGATIRGALAAQPADKPFLYTSRNTNAKETTTYGDVLSFIDGGAGDLRALGIAPGEVVSYAAPPGGSAMAAVAFLSIGAQTAAAPLAPGTAEPDALDALDQFGAKHLILFDGVECPGVEAAFEKYAATGSAKIHRASALGGEKPGLFEYNVDATDYSEKPPLMNSENGTCLLLRTSGTTARPKGVPLTQGSLVTNGALIAHAMQLTVSDVCYSIMPLFHIGGISASILCTLTSGGAVSCDPDPFDPSRMVEALGLSNPQPTWYSSVPTIHNATVSFLKNIASSDEKYNSMGVGTDGVWAKGHSLRMIRSGAAALLGPDGEALAAAYGGVPIYPTYSMSEQMPISQPPAGRDDSFFSKPGSVGVPVAASTAIVSRGNLRPQPPGEEGEIAISGPTVLKNYLSNPEADQNTFRSDFHWDAQPDDLYLEDGSLAPLFCEGTPATPTSYWGSLFLTIFTYIFGLAITPFWPITWWLGYYLWFSSMYYCCLACFPATYNYFFDKTRKNIKLLLLWLFGLLAANAAICTGAWFIWKDMEGYGHYDEEGNPASPEEYSNGVAQNAGVLSFYLFGPLWQIYFVIGMAAAFLYDAHRPAEKHSARRWGWLADFITLSMIGMSIALVLQGVQPSDGEMYMRPESSNQKMDSANANRLWDNVAGRIFAPLTTLWIYALSTGEGFTAKLLRWSFLAKTLAPNAYNCFLFHQMVGQWYFAATRNGTMWNWWRFRKEMYWFSPGPCPVEWYEYFYVVGLVVAFSRLMTTLEPIGIFITAEESDDEDTGKLLAEIIEGMTGIEPLMDYTLEECGLASIGVPVLVNLLIKNFSTKKSRLNITASDLVGAKTIGDMVEVVDGFKALADDQGV</sequence>
<evidence type="ECO:0000256" key="3">
    <source>
        <dbReference type="ARBA" id="ARBA00022598"/>
    </source>
</evidence>
<dbReference type="InterPro" id="IPR000873">
    <property type="entry name" value="AMP-dep_synth/lig_dom"/>
</dbReference>
<dbReference type="GO" id="GO:0006631">
    <property type="term" value="P:fatty acid metabolic process"/>
    <property type="evidence" value="ECO:0007669"/>
    <property type="project" value="TreeGrafter"/>
</dbReference>
<feature type="transmembrane region" description="Helical" evidence="6">
    <location>
        <begin position="1785"/>
        <end position="1805"/>
    </location>
</feature>
<name>A0AAD8Y760_9STRA</name>
<comment type="caution">
    <text evidence="10">The sequence shown here is derived from an EMBL/GenBank/DDBJ whole genome shotgun (WGS) entry which is preliminary data.</text>
</comment>
<feature type="domain" description="Isochorismatase-like" evidence="8">
    <location>
        <begin position="817"/>
        <end position="920"/>
    </location>
</feature>
<evidence type="ECO:0000313" key="10">
    <source>
        <dbReference type="EMBL" id="KAK1740287.1"/>
    </source>
</evidence>
<dbReference type="EMBL" id="JATAAI010000016">
    <property type="protein sequence ID" value="KAK1740287.1"/>
    <property type="molecule type" value="Genomic_DNA"/>
</dbReference>
<dbReference type="InterPro" id="IPR000868">
    <property type="entry name" value="Isochorismatase-like_dom"/>
</dbReference>
<dbReference type="InterPro" id="IPR011010">
    <property type="entry name" value="DNA_brk_join_enz"/>
</dbReference>
<dbReference type="SUPFAM" id="SSF52499">
    <property type="entry name" value="Isochorismatase-like hydrolases"/>
    <property type="match status" value="1"/>
</dbReference>
<dbReference type="GO" id="GO:0031956">
    <property type="term" value="F:medium-chain fatty acid-CoA ligase activity"/>
    <property type="evidence" value="ECO:0007669"/>
    <property type="project" value="TreeGrafter"/>
</dbReference>
<dbReference type="InterPro" id="IPR005645">
    <property type="entry name" value="FSH-like_dom"/>
</dbReference>
<feature type="transmembrane region" description="Helical" evidence="6">
    <location>
        <begin position="1695"/>
        <end position="1716"/>
    </location>
</feature>
<evidence type="ECO:0000256" key="4">
    <source>
        <dbReference type="ARBA" id="ARBA00023172"/>
    </source>
</evidence>
<dbReference type="EC" id="6.2.1.-" evidence="10"/>
<feature type="domain" description="AMP-dependent synthetase/ligase" evidence="7">
    <location>
        <begin position="1197"/>
        <end position="1587"/>
    </location>
</feature>
<dbReference type="Gene3D" id="1.10.443.10">
    <property type="entry name" value="Intergrase catalytic core"/>
    <property type="match status" value="1"/>
</dbReference>
<dbReference type="SUPFAM" id="SSF56801">
    <property type="entry name" value="Acetyl-CoA synthetase-like"/>
    <property type="match status" value="1"/>
</dbReference>
<feature type="domain" description="Serine hydrolase" evidence="9">
    <location>
        <begin position="1036"/>
        <end position="1124"/>
    </location>
</feature>
<dbReference type="Pfam" id="PF00501">
    <property type="entry name" value="AMP-binding"/>
    <property type="match status" value="1"/>
</dbReference>
<proteinExistence type="inferred from homology"/>
<dbReference type="GO" id="GO:0006310">
    <property type="term" value="P:DNA recombination"/>
    <property type="evidence" value="ECO:0007669"/>
    <property type="project" value="UniProtKB-KW"/>
</dbReference>
<dbReference type="Pfam" id="PF00857">
    <property type="entry name" value="Isochorismatase"/>
    <property type="match status" value="1"/>
</dbReference>
<dbReference type="InterPro" id="IPR042099">
    <property type="entry name" value="ANL_N_sf"/>
</dbReference>
<keyword evidence="6" id="KW-0472">Membrane</keyword>
<evidence type="ECO:0000256" key="1">
    <source>
        <dbReference type="ARBA" id="ARBA00006336"/>
    </source>
</evidence>
<protein>
    <submittedName>
        <fullName evidence="10">Fatty acid CoA ligase</fullName>
        <ecNumber evidence="10">6.2.1.-</ecNumber>
    </submittedName>
</protein>
<keyword evidence="6" id="KW-0812">Transmembrane</keyword>
<evidence type="ECO:0000259" key="7">
    <source>
        <dbReference type="Pfam" id="PF00501"/>
    </source>
</evidence>
<dbReference type="Gene3D" id="3.40.50.850">
    <property type="entry name" value="Isochorismatase-like"/>
    <property type="match status" value="1"/>
</dbReference>
<gene>
    <name evidence="10" type="ORF">QTG54_009237</name>
</gene>
<dbReference type="PANTHER" id="PTHR43201">
    <property type="entry name" value="ACYL-COA SYNTHETASE"/>
    <property type="match status" value="1"/>
</dbReference>
<reference evidence="10" key="1">
    <citation type="submission" date="2023-06" db="EMBL/GenBank/DDBJ databases">
        <title>Survivors Of The Sea: Transcriptome response of Skeletonema marinoi to long-term dormancy.</title>
        <authorList>
            <person name="Pinder M.I.M."/>
            <person name="Kourtchenko O."/>
            <person name="Robertson E.K."/>
            <person name="Larsson T."/>
            <person name="Maumus F."/>
            <person name="Osuna-Cruz C.M."/>
            <person name="Vancaester E."/>
            <person name="Stenow R."/>
            <person name="Vandepoele K."/>
            <person name="Ploug H."/>
            <person name="Bruchert V."/>
            <person name="Godhe A."/>
            <person name="Topel M."/>
        </authorList>
    </citation>
    <scope>NUCLEOTIDE SEQUENCE</scope>
    <source>
        <strain evidence="10">R05AC</strain>
    </source>
</reference>
<dbReference type="Pfam" id="PF03959">
    <property type="entry name" value="FSH1"/>
    <property type="match status" value="2"/>
</dbReference>
<organism evidence="10 11">
    <name type="scientific">Skeletonema marinoi</name>
    <dbReference type="NCBI Taxonomy" id="267567"/>
    <lineage>
        <taxon>Eukaryota</taxon>
        <taxon>Sar</taxon>
        <taxon>Stramenopiles</taxon>
        <taxon>Ochrophyta</taxon>
        <taxon>Bacillariophyta</taxon>
        <taxon>Coscinodiscophyceae</taxon>
        <taxon>Thalassiosirophycidae</taxon>
        <taxon>Thalassiosirales</taxon>
        <taxon>Skeletonemataceae</taxon>
        <taxon>Skeletonema</taxon>
        <taxon>Skeletonema marinoi-dohrnii complex</taxon>
    </lineage>
</organism>
<dbReference type="SUPFAM" id="SSF56349">
    <property type="entry name" value="DNA breaking-rejoining enzymes"/>
    <property type="match status" value="1"/>
</dbReference>
<comment type="similarity">
    <text evidence="1">Belongs to the isochorismatase family.</text>
</comment>
<keyword evidence="4" id="KW-0233">DNA recombination</keyword>
<feature type="transmembrane region" description="Helical" evidence="6">
    <location>
        <begin position="1756"/>
        <end position="1773"/>
    </location>
</feature>
<evidence type="ECO:0000256" key="2">
    <source>
        <dbReference type="ARBA" id="ARBA00006432"/>
    </source>
</evidence>
<dbReference type="InterPro" id="IPR036380">
    <property type="entry name" value="Isochorismatase-like_sf"/>
</dbReference>
<comment type="similarity">
    <text evidence="2">Belongs to the ATP-dependent AMP-binding enzyme family.</text>
</comment>
<evidence type="ECO:0000256" key="6">
    <source>
        <dbReference type="SAM" id="Phobius"/>
    </source>
</evidence>
<dbReference type="InterPro" id="IPR043502">
    <property type="entry name" value="DNA/RNA_pol_sf"/>
</dbReference>
<dbReference type="PANTHER" id="PTHR43201:SF5">
    <property type="entry name" value="MEDIUM-CHAIN ACYL-COA LIGASE ACSF2, MITOCHONDRIAL"/>
    <property type="match status" value="1"/>
</dbReference>
<dbReference type="GO" id="GO:0015074">
    <property type="term" value="P:DNA integration"/>
    <property type="evidence" value="ECO:0007669"/>
    <property type="project" value="InterPro"/>
</dbReference>
<keyword evidence="11" id="KW-1185">Reference proteome</keyword>
<keyword evidence="6" id="KW-1133">Transmembrane helix</keyword>
<feature type="transmembrane region" description="Helical" evidence="6">
    <location>
        <begin position="1636"/>
        <end position="1655"/>
    </location>
</feature>
<dbReference type="Proteomes" id="UP001224775">
    <property type="component" value="Unassembled WGS sequence"/>
</dbReference>
<accession>A0AAD8Y760</accession>
<feature type="transmembrane region" description="Helical" evidence="6">
    <location>
        <begin position="1661"/>
        <end position="1683"/>
    </location>
</feature>
<feature type="region of interest" description="Disordered" evidence="5">
    <location>
        <begin position="771"/>
        <end position="818"/>
    </location>
</feature>
<dbReference type="CDD" id="cd00431">
    <property type="entry name" value="cysteine_hydrolases"/>
    <property type="match status" value="1"/>
</dbReference>
<feature type="domain" description="Serine hydrolase" evidence="9">
    <location>
        <begin position="936"/>
        <end position="979"/>
    </location>
</feature>
<keyword evidence="3 10" id="KW-0436">Ligase</keyword>
<dbReference type="Gene3D" id="3.40.50.12780">
    <property type="entry name" value="N-terminal domain of ligase-like"/>
    <property type="match status" value="1"/>
</dbReference>
<dbReference type="InterPro" id="IPR013762">
    <property type="entry name" value="Integrase-like_cat_sf"/>
</dbReference>
<dbReference type="GO" id="GO:0003677">
    <property type="term" value="F:DNA binding"/>
    <property type="evidence" value="ECO:0007669"/>
    <property type="project" value="InterPro"/>
</dbReference>